<name>A0A376G579_9FLAO</name>
<feature type="transmembrane region" description="Helical" evidence="9">
    <location>
        <begin position="61"/>
        <end position="78"/>
    </location>
</feature>
<evidence type="ECO:0000256" key="1">
    <source>
        <dbReference type="ARBA" id="ARBA00004651"/>
    </source>
</evidence>
<accession>A0A376G579</accession>
<dbReference type="KEGG" id="efal:FH779_04000"/>
<reference evidence="12 15" key="2">
    <citation type="submission" date="2019-06" db="EMBL/GenBank/DDBJ databases">
        <title>Emergence of pandrug resistant Empedobacter falsenii in China.</title>
        <authorList>
            <person name="Dong N."/>
            <person name="Chen S."/>
            <person name="Zhang R."/>
        </authorList>
    </citation>
    <scope>NUCLEOTIDE SEQUENCE [LARGE SCALE GENOMIC DNA]</scope>
    <source>
        <strain evidence="12 15">1681-1</strain>
    </source>
</reference>
<keyword evidence="15" id="KW-1185">Reference proteome</keyword>
<organism evidence="13 14">
    <name type="scientific">Empedobacter falsenii</name>
    <dbReference type="NCBI Taxonomy" id="343874"/>
    <lineage>
        <taxon>Bacteria</taxon>
        <taxon>Pseudomonadati</taxon>
        <taxon>Bacteroidota</taxon>
        <taxon>Flavobacteriia</taxon>
        <taxon>Flavobacteriales</taxon>
        <taxon>Weeksellaceae</taxon>
        <taxon>Empedobacter</taxon>
    </lineage>
</organism>
<dbReference type="Proteomes" id="UP000510643">
    <property type="component" value="Chromosome"/>
</dbReference>
<evidence type="ECO:0000256" key="2">
    <source>
        <dbReference type="ARBA" id="ARBA00009298"/>
    </source>
</evidence>
<keyword evidence="6 9" id="KW-1133">Transmembrane helix</keyword>
<dbReference type="STRING" id="343874.GCA_000805695_00374"/>
<comment type="function">
    <text evidence="8">Virulence factor required for growth in low Mg(2+) medium and for intramacrophage survival. May be involved in regulating membrane potential by activating Na(+)/K(+)-ATPase.</text>
</comment>
<evidence type="ECO:0000313" key="12">
    <source>
        <dbReference type="EMBL" id="QLL57295.1"/>
    </source>
</evidence>
<dbReference type="PANTHER" id="PTHR33778">
    <property type="entry name" value="PROTEIN MGTC"/>
    <property type="match status" value="1"/>
</dbReference>
<dbReference type="Proteomes" id="UP000254737">
    <property type="component" value="Unassembled WGS sequence"/>
</dbReference>
<comment type="similarity">
    <text evidence="2">Belongs to the MgtC/SapB family.</text>
</comment>
<feature type="transmembrane region" description="Helical" evidence="9">
    <location>
        <begin position="31"/>
        <end position="49"/>
    </location>
</feature>
<keyword evidence="4" id="KW-1003">Cell membrane</keyword>
<keyword evidence="5 9" id="KW-0812">Transmembrane</keyword>
<dbReference type="InterPro" id="IPR048640">
    <property type="entry name" value="MgtC-like_C"/>
</dbReference>
<evidence type="ECO:0000259" key="10">
    <source>
        <dbReference type="Pfam" id="PF02308"/>
    </source>
</evidence>
<feature type="transmembrane region" description="Helical" evidence="9">
    <location>
        <begin position="98"/>
        <end position="125"/>
    </location>
</feature>
<reference evidence="13 14" key="1">
    <citation type="submission" date="2018-06" db="EMBL/GenBank/DDBJ databases">
        <authorList>
            <consortium name="Pathogen Informatics"/>
            <person name="Doyle S."/>
        </authorList>
    </citation>
    <scope>NUCLEOTIDE SEQUENCE [LARGE SCALE GENOMIC DNA]</scope>
    <source>
        <strain evidence="13 14">NCTC13456</strain>
    </source>
</reference>
<dbReference type="GeneID" id="78400603"/>
<gene>
    <name evidence="13" type="primary">sapB_1</name>
    <name evidence="12" type="ORF">FH779_04000</name>
    <name evidence="13" type="ORF">NCTC13456_01219</name>
</gene>
<dbReference type="Pfam" id="PF21770">
    <property type="entry name" value="MgtC_SapB_C"/>
    <property type="match status" value="1"/>
</dbReference>
<dbReference type="Gene3D" id="3.30.70.260">
    <property type="match status" value="1"/>
</dbReference>
<dbReference type="InterPro" id="IPR049177">
    <property type="entry name" value="MgtC_SapB_SrpB_YhiD_N"/>
</dbReference>
<evidence type="ECO:0000256" key="6">
    <source>
        <dbReference type="ARBA" id="ARBA00022989"/>
    </source>
</evidence>
<dbReference type="EMBL" id="CP040908">
    <property type="protein sequence ID" value="QLL57295.1"/>
    <property type="molecule type" value="Genomic_DNA"/>
</dbReference>
<feature type="domain" description="MgtC-like C-terminal" evidence="11">
    <location>
        <begin position="147"/>
        <end position="225"/>
    </location>
</feature>
<evidence type="ECO:0000256" key="9">
    <source>
        <dbReference type="SAM" id="Phobius"/>
    </source>
</evidence>
<comment type="subcellular location">
    <subcellularLocation>
        <location evidence="1">Cell membrane</location>
        <topology evidence="1">Multi-pass membrane protein</topology>
    </subcellularLocation>
</comment>
<dbReference type="RefSeq" id="WP_114999368.1">
    <property type="nucleotide sequence ID" value="NZ_CP040908.1"/>
</dbReference>
<dbReference type="PRINTS" id="PR01837">
    <property type="entry name" value="MGTCSAPBPROT"/>
</dbReference>
<dbReference type="AlphaFoldDB" id="A0A376G579"/>
<evidence type="ECO:0000256" key="7">
    <source>
        <dbReference type="ARBA" id="ARBA00023136"/>
    </source>
</evidence>
<dbReference type="InterPro" id="IPR003416">
    <property type="entry name" value="MgtC/SapB/SrpB/YhiD_fam"/>
</dbReference>
<evidence type="ECO:0000256" key="5">
    <source>
        <dbReference type="ARBA" id="ARBA00022692"/>
    </source>
</evidence>
<dbReference type="PANTHER" id="PTHR33778:SF3">
    <property type="entry name" value="PROTEIN MGTC"/>
    <property type="match status" value="1"/>
</dbReference>
<sequence>MNLVNFTMQLGLAFLLGAAIGLEREYRQKSAGLRTNTLVCVGSAAFILMSYSIGGDAVGRIASYVISGIGFLGAGVIMKDGLSVRGLNTAATIWCSAAIGLFVGSGLSIEAVILTSIIMLAHLLLRPISNHIYRYSFKNKNHKDTEYLLVIKCRNDVENHLRVLLMRSIENNENLMMKSLSSDDDLINDSVMISAEISALNQQDSLLEKIASRLTIEKDVQKIRWEIISNEV</sequence>
<protein>
    <recommendedName>
        <fullName evidence="3">Protein MgtC</fullName>
    </recommendedName>
</protein>
<evidence type="ECO:0000259" key="11">
    <source>
        <dbReference type="Pfam" id="PF21770"/>
    </source>
</evidence>
<dbReference type="EMBL" id="UFXS01000001">
    <property type="protein sequence ID" value="STD54828.1"/>
    <property type="molecule type" value="Genomic_DNA"/>
</dbReference>
<evidence type="ECO:0000313" key="13">
    <source>
        <dbReference type="EMBL" id="STD54828.1"/>
    </source>
</evidence>
<keyword evidence="7 9" id="KW-0472">Membrane</keyword>
<evidence type="ECO:0000313" key="14">
    <source>
        <dbReference type="Proteomes" id="UP000254737"/>
    </source>
</evidence>
<evidence type="ECO:0000256" key="3">
    <source>
        <dbReference type="ARBA" id="ARBA00013833"/>
    </source>
</evidence>
<evidence type="ECO:0000256" key="8">
    <source>
        <dbReference type="ARBA" id="ARBA00025369"/>
    </source>
</evidence>
<dbReference type="GO" id="GO:0005886">
    <property type="term" value="C:plasma membrane"/>
    <property type="evidence" value="ECO:0007669"/>
    <property type="project" value="UniProtKB-SubCell"/>
</dbReference>
<evidence type="ECO:0000313" key="15">
    <source>
        <dbReference type="Proteomes" id="UP000510643"/>
    </source>
</evidence>
<evidence type="ECO:0000256" key="4">
    <source>
        <dbReference type="ARBA" id="ARBA00022475"/>
    </source>
</evidence>
<proteinExistence type="inferred from homology"/>
<feature type="domain" description="MgtC/SapB/SrpB/YhiD N-terminal" evidence="10">
    <location>
        <begin position="10"/>
        <end position="130"/>
    </location>
</feature>
<dbReference type="Pfam" id="PF02308">
    <property type="entry name" value="MgtC"/>
    <property type="match status" value="1"/>
</dbReference>